<accession>A0A081DDI5</accession>
<reference evidence="1 2" key="1">
    <citation type="journal article" date="2014" name="Genome Announc.">
        <title>Draft Genome Sequences of Marine Flavobacterium Nonlabens Strains NR17, NR24, NR27, NR32, NR33, and Ara13.</title>
        <authorList>
            <person name="Nakanishi M."/>
            <person name="Meirelles P."/>
            <person name="Suzuki R."/>
            <person name="Takatani N."/>
            <person name="Mino S."/>
            <person name="Suda W."/>
            <person name="Oshima K."/>
            <person name="Hattori M."/>
            <person name="Ohkuma M."/>
            <person name="Hosokawa M."/>
            <person name="Miyashita K."/>
            <person name="Thompson F.L."/>
            <person name="Niwa A."/>
            <person name="Sawabe T."/>
            <person name="Sawabe T."/>
        </authorList>
    </citation>
    <scope>NUCLEOTIDE SEQUENCE [LARGE SCALE GENOMIC DNA]</scope>
    <source>
        <strain evidence="2">JCM19296</strain>
    </source>
</reference>
<sequence length="48" mass="6027">MVYFEEFQYVNDAITREKQIKNWHRQWKINLIEKDNPDWDDLSGNWVL</sequence>
<evidence type="ECO:0000313" key="1">
    <source>
        <dbReference type="EMBL" id="GAK76981.1"/>
    </source>
</evidence>
<dbReference type="Gene3D" id="3.40.1440.10">
    <property type="entry name" value="GIY-YIG endonuclease"/>
    <property type="match status" value="1"/>
</dbReference>
<dbReference type="InterPro" id="IPR035901">
    <property type="entry name" value="GIY-YIG_endonuc_sf"/>
</dbReference>
<gene>
    <name evidence="1" type="ORF">JCM19296_2585</name>
</gene>
<dbReference type="AlphaFoldDB" id="A0A081DDI5"/>
<organism evidence="1 2">
    <name type="scientific">Nonlabens ulvanivorans</name>
    <name type="common">Persicivirga ulvanivorans</name>
    <dbReference type="NCBI Taxonomy" id="906888"/>
    <lineage>
        <taxon>Bacteria</taxon>
        <taxon>Pseudomonadati</taxon>
        <taxon>Bacteroidota</taxon>
        <taxon>Flavobacteriia</taxon>
        <taxon>Flavobacteriales</taxon>
        <taxon>Flavobacteriaceae</taxon>
        <taxon>Nonlabens</taxon>
    </lineage>
</organism>
<comment type="caution">
    <text evidence="1">The sequence shown here is derived from an EMBL/GenBank/DDBJ whole genome shotgun (WGS) entry which is preliminary data.</text>
</comment>
<dbReference type="Proteomes" id="UP000028980">
    <property type="component" value="Unassembled WGS sequence"/>
</dbReference>
<evidence type="ECO:0000313" key="2">
    <source>
        <dbReference type="Proteomes" id="UP000028980"/>
    </source>
</evidence>
<proteinExistence type="predicted"/>
<dbReference type="EMBL" id="BBLG01000006">
    <property type="protein sequence ID" value="GAK76981.1"/>
    <property type="molecule type" value="Genomic_DNA"/>
</dbReference>
<name>A0A081DDI5_NONUL</name>
<protein>
    <submittedName>
        <fullName evidence="1">Excinuclease ABC</fullName>
    </submittedName>
</protein>